<evidence type="ECO:0000256" key="3">
    <source>
        <dbReference type="ARBA" id="ARBA00022989"/>
    </source>
</evidence>
<evidence type="ECO:0000256" key="4">
    <source>
        <dbReference type="ARBA" id="ARBA00023136"/>
    </source>
</evidence>
<dbReference type="Gene3D" id="2.40.50.140">
    <property type="entry name" value="Nucleic acid-binding proteins"/>
    <property type="match status" value="1"/>
</dbReference>
<keyword evidence="4 5" id="KW-0472">Membrane</keyword>
<accession>A0ABX0GWD0</accession>
<name>A0ABX0GWD0_9ACTN</name>
<evidence type="ECO:0000256" key="1">
    <source>
        <dbReference type="ARBA" id="ARBA00004141"/>
    </source>
</evidence>
<feature type="transmembrane region" description="Helical" evidence="5">
    <location>
        <begin position="55"/>
        <end position="74"/>
    </location>
</feature>
<feature type="transmembrane region" description="Helical" evidence="5">
    <location>
        <begin position="6"/>
        <end position="22"/>
    </location>
</feature>
<evidence type="ECO:0000313" key="8">
    <source>
        <dbReference type="Proteomes" id="UP000800981"/>
    </source>
</evidence>
<dbReference type="PANTHER" id="PTHR33507">
    <property type="entry name" value="INNER MEMBRANE PROTEIN YBBJ"/>
    <property type="match status" value="1"/>
</dbReference>
<dbReference type="PANTHER" id="PTHR33507:SF3">
    <property type="entry name" value="INNER MEMBRANE PROTEIN YBBJ"/>
    <property type="match status" value="1"/>
</dbReference>
<comment type="caution">
    <text evidence="7">The sequence shown here is derived from an EMBL/GenBank/DDBJ whole genome shotgun (WGS) entry which is preliminary data.</text>
</comment>
<organism evidence="7 8">
    <name type="scientific">Motilibacter deserti</name>
    <dbReference type="NCBI Taxonomy" id="2714956"/>
    <lineage>
        <taxon>Bacteria</taxon>
        <taxon>Bacillati</taxon>
        <taxon>Actinomycetota</taxon>
        <taxon>Actinomycetes</taxon>
        <taxon>Motilibacterales</taxon>
        <taxon>Motilibacteraceae</taxon>
        <taxon>Motilibacter</taxon>
    </lineage>
</organism>
<dbReference type="EMBL" id="JAANNP010000004">
    <property type="protein sequence ID" value="NHC14109.1"/>
    <property type="molecule type" value="Genomic_DNA"/>
</dbReference>
<keyword evidence="8" id="KW-1185">Reference proteome</keyword>
<dbReference type="Pfam" id="PF01957">
    <property type="entry name" value="NfeD"/>
    <property type="match status" value="1"/>
</dbReference>
<keyword evidence="2 5" id="KW-0812">Transmembrane</keyword>
<dbReference type="InterPro" id="IPR002810">
    <property type="entry name" value="NfeD-like_C"/>
</dbReference>
<keyword evidence="3 5" id="KW-1133">Transmembrane helix</keyword>
<dbReference type="Proteomes" id="UP000800981">
    <property type="component" value="Unassembled WGS sequence"/>
</dbReference>
<protein>
    <submittedName>
        <fullName evidence="7">NfeD family protein</fullName>
    </submittedName>
</protein>
<sequence>MGWLEDHVWAGWLALALVLAAVETLTLDLVALMLAVGAAAGAVAAALGAPPVLQAVVACVTALGMLLAVRPVALRHLRPAARTRTGTAALVGRQAVVLERTDASTGRVKLAGEVWSARTYLPDVTVEPGSTVDVISIDGATAVVLPTGQ</sequence>
<dbReference type="RefSeq" id="WP_166281310.1">
    <property type="nucleotide sequence ID" value="NZ_JAANNP010000004.1"/>
</dbReference>
<dbReference type="SUPFAM" id="SSF141322">
    <property type="entry name" value="NfeD domain-like"/>
    <property type="match status" value="1"/>
</dbReference>
<dbReference type="InterPro" id="IPR012340">
    <property type="entry name" value="NA-bd_OB-fold"/>
</dbReference>
<dbReference type="InterPro" id="IPR052165">
    <property type="entry name" value="Membrane_assoc_protease"/>
</dbReference>
<proteinExistence type="predicted"/>
<evidence type="ECO:0000256" key="2">
    <source>
        <dbReference type="ARBA" id="ARBA00022692"/>
    </source>
</evidence>
<evidence type="ECO:0000256" key="5">
    <source>
        <dbReference type="SAM" id="Phobius"/>
    </source>
</evidence>
<comment type="subcellular location">
    <subcellularLocation>
        <location evidence="1">Membrane</location>
        <topology evidence="1">Multi-pass membrane protein</topology>
    </subcellularLocation>
</comment>
<feature type="domain" description="NfeD-like C-terminal" evidence="6">
    <location>
        <begin position="88"/>
        <end position="144"/>
    </location>
</feature>
<evidence type="ECO:0000313" key="7">
    <source>
        <dbReference type="EMBL" id="NHC14109.1"/>
    </source>
</evidence>
<feature type="transmembrane region" description="Helical" evidence="5">
    <location>
        <begin position="29"/>
        <end position="49"/>
    </location>
</feature>
<evidence type="ECO:0000259" key="6">
    <source>
        <dbReference type="Pfam" id="PF01957"/>
    </source>
</evidence>
<gene>
    <name evidence="7" type="ORF">G9H71_09980</name>
</gene>
<reference evidence="7 8" key="1">
    <citation type="submission" date="2020-03" db="EMBL/GenBank/DDBJ databases">
        <title>Two novel Motilibacter sp.</title>
        <authorList>
            <person name="Liu S."/>
        </authorList>
    </citation>
    <scope>NUCLEOTIDE SEQUENCE [LARGE SCALE GENOMIC DNA]</scope>
    <source>
        <strain evidence="7 8">E257</strain>
    </source>
</reference>